<dbReference type="Pfam" id="PF13557">
    <property type="entry name" value="Phenol_MetA_deg"/>
    <property type="match status" value="1"/>
</dbReference>
<evidence type="ECO:0000313" key="2">
    <source>
        <dbReference type="EMBL" id="GJE27620.1"/>
    </source>
</evidence>
<evidence type="ECO:0000256" key="1">
    <source>
        <dbReference type="SAM" id="SignalP"/>
    </source>
</evidence>
<sequence>MITIRFGLGLATIAAGISMNFGAAALEINPGDYEQFPSGATIGLLYYQFGQGNEAYSRGAKTTSDAKLDTNVGLIRLLHVYEIAPNVTIDPQFLLPVGAISTGGVLAPLGSPGGVGDVILTAPIKVKLDTAFKDVFAISPFLIAPTGSYDENRPLNFGSNRWQGVLQAAYVKHFDPVWSFDTIADVSFYSDNNRYNLNGIGKLSQAPQYELQGYLRYKITPALEVAGGFGGRLGGNQTFQQVSLRNSQGTSYGRLAIAYFPEPTFQVQAMIGRDLTVENGTKQATFVQVRLAKIFP</sequence>
<keyword evidence="1" id="KW-0732">Signal</keyword>
<evidence type="ECO:0008006" key="4">
    <source>
        <dbReference type="Google" id="ProtNLM"/>
    </source>
</evidence>
<name>A0ABQ4T9Q9_METOR</name>
<reference evidence="2" key="2">
    <citation type="submission" date="2021-08" db="EMBL/GenBank/DDBJ databases">
        <authorList>
            <person name="Tani A."/>
            <person name="Ola A."/>
            <person name="Ogura Y."/>
            <person name="Katsura K."/>
            <person name="Hayashi T."/>
        </authorList>
    </citation>
    <scope>NUCLEOTIDE SEQUENCE</scope>
    <source>
        <strain evidence="2">NBRC 15689</strain>
    </source>
</reference>
<protein>
    <recommendedName>
        <fullName evidence="4">Phenol degradation protein meta</fullName>
    </recommendedName>
</protein>
<dbReference type="InterPro" id="IPR025737">
    <property type="entry name" value="FApF"/>
</dbReference>
<accession>A0ABQ4T9Q9</accession>
<dbReference type="Proteomes" id="UP001055156">
    <property type="component" value="Unassembled WGS sequence"/>
</dbReference>
<dbReference type="EMBL" id="BPQV01000006">
    <property type="protein sequence ID" value="GJE27620.1"/>
    <property type="molecule type" value="Genomic_DNA"/>
</dbReference>
<feature type="signal peptide" evidence="1">
    <location>
        <begin position="1"/>
        <end position="25"/>
    </location>
</feature>
<comment type="caution">
    <text evidence="2">The sequence shown here is derived from an EMBL/GenBank/DDBJ whole genome shotgun (WGS) entry which is preliminary data.</text>
</comment>
<gene>
    <name evidence="2" type="ORF">LKMONMHP_2480</name>
</gene>
<organism evidence="2 3">
    <name type="scientific">Methylobacterium organophilum</name>
    <dbReference type="NCBI Taxonomy" id="410"/>
    <lineage>
        <taxon>Bacteria</taxon>
        <taxon>Pseudomonadati</taxon>
        <taxon>Pseudomonadota</taxon>
        <taxon>Alphaproteobacteria</taxon>
        <taxon>Hyphomicrobiales</taxon>
        <taxon>Methylobacteriaceae</taxon>
        <taxon>Methylobacterium</taxon>
    </lineage>
</organism>
<reference evidence="2" key="1">
    <citation type="journal article" date="2021" name="Front. Microbiol.">
        <title>Comprehensive Comparative Genomics and Phenotyping of Methylobacterium Species.</title>
        <authorList>
            <person name="Alessa O."/>
            <person name="Ogura Y."/>
            <person name="Fujitani Y."/>
            <person name="Takami H."/>
            <person name="Hayashi T."/>
            <person name="Sahin N."/>
            <person name="Tani A."/>
        </authorList>
    </citation>
    <scope>NUCLEOTIDE SEQUENCE</scope>
    <source>
        <strain evidence="2">NBRC 15689</strain>
    </source>
</reference>
<feature type="chain" id="PRO_5045198564" description="Phenol degradation protein meta" evidence="1">
    <location>
        <begin position="26"/>
        <end position="296"/>
    </location>
</feature>
<keyword evidence="3" id="KW-1185">Reference proteome</keyword>
<proteinExistence type="predicted"/>
<evidence type="ECO:0000313" key="3">
    <source>
        <dbReference type="Proteomes" id="UP001055156"/>
    </source>
</evidence>